<protein>
    <submittedName>
        <fullName evidence="2">Uncharacterized protein</fullName>
    </submittedName>
</protein>
<organism evidence="2 3">
    <name type="scientific">Coptotermes formosanus</name>
    <name type="common">Formosan subterranean termite</name>
    <dbReference type="NCBI Taxonomy" id="36987"/>
    <lineage>
        <taxon>Eukaryota</taxon>
        <taxon>Metazoa</taxon>
        <taxon>Ecdysozoa</taxon>
        <taxon>Arthropoda</taxon>
        <taxon>Hexapoda</taxon>
        <taxon>Insecta</taxon>
        <taxon>Pterygota</taxon>
        <taxon>Neoptera</taxon>
        <taxon>Polyneoptera</taxon>
        <taxon>Dictyoptera</taxon>
        <taxon>Blattodea</taxon>
        <taxon>Blattoidea</taxon>
        <taxon>Termitoidae</taxon>
        <taxon>Rhinotermitidae</taxon>
        <taxon>Coptotermes</taxon>
    </lineage>
</organism>
<proteinExistence type="predicted"/>
<reference evidence="3" key="1">
    <citation type="submission" date="2020-01" db="EMBL/GenBank/DDBJ databases">
        <title>Draft genome sequence of the Termite Coptotermes fromosanus.</title>
        <authorList>
            <person name="Itakura S."/>
            <person name="Yosikawa Y."/>
            <person name="Umezawa K."/>
        </authorList>
    </citation>
    <scope>NUCLEOTIDE SEQUENCE [LARGE SCALE GENOMIC DNA]</scope>
</reference>
<keyword evidence="3" id="KW-1185">Reference proteome</keyword>
<comment type="caution">
    <text evidence="2">The sequence shown here is derived from an EMBL/GenBank/DDBJ whole genome shotgun (WGS) entry which is preliminary data.</text>
</comment>
<evidence type="ECO:0000256" key="1">
    <source>
        <dbReference type="SAM" id="MobiDB-lite"/>
    </source>
</evidence>
<dbReference type="InParanoid" id="A0A6L2Q7C5"/>
<evidence type="ECO:0000313" key="3">
    <source>
        <dbReference type="Proteomes" id="UP000502823"/>
    </source>
</evidence>
<sequence>RFESGAHQVSPRAGRHDAGKSSGYVRLGEQLQELSGRNAEGQLQTALLDEEAYSFTGNFLHRPIQTDQPKKFTDPRQTK</sequence>
<dbReference type="AlphaFoldDB" id="A0A6L2Q7C5"/>
<dbReference type="Proteomes" id="UP000502823">
    <property type="component" value="Unassembled WGS sequence"/>
</dbReference>
<feature type="region of interest" description="Disordered" evidence="1">
    <location>
        <begin position="60"/>
        <end position="79"/>
    </location>
</feature>
<name>A0A6L2Q7C5_COPFO</name>
<dbReference type="EMBL" id="BLKM01001253">
    <property type="protein sequence ID" value="GFG39850.1"/>
    <property type="molecule type" value="Genomic_DNA"/>
</dbReference>
<feature type="compositionally biased region" description="Basic and acidic residues" evidence="1">
    <location>
        <begin position="68"/>
        <end position="79"/>
    </location>
</feature>
<accession>A0A6L2Q7C5</accession>
<evidence type="ECO:0000313" key="2">
    <source>
        <dbReference type="EMBL" id="GFG39850.1"/>
    </source>
</evidence>
<feature type="non-terminal residue" evidence="2">
    <location>
        <position position="1"/>
    </location>
</feature>
<feature type="region of interest" description="Disordered" evidence="1">
    <location>
        <begin position="1"/>
        <end position="24"/>
    </location>
</feature>
<gene>
    <name evidence="2" type="ORF">Cfor_08830</name>
</gene>